<dbReference type="InterPro" id="IPR011989">
    <property type="entry name" value="ARM-like"/>
</dbReference>
<dbReference type="Proteomes" id="UP001642360">
    <property type="component" value="Unassembled WGS sequence"/>
</dbReference>
<evidence type="ECO:0000313" key="10">
    <source>
        <dbReference type="Proteomes" id="UP001642360"/>
    </source>
</evidence>
<evidence type="ECO:0000256" key="6">
    <source>
        <dbReference type="ARBA" id="ARBA00022927"/>
    </source>
</evidence>
<keyword evidence="3" id="KW-0813">Transport</keyword>
<comment type="caution">
    <text evidence="9">The sequence shown here is derived from an EMBL/GenBank/DDBJ whole genome shotgun (WGS) entry which is preliminary data.</text>
</comment>
<proteinExistence type="predicted"/>
<keyword evidence="4" id="KW-0963">Cytoplasm</keyword>
<comment type="subcellular location">
    <subcellularLocation>
        <location evidence="2">Cytoplasm</location>
    </subcellularLocation>
    <subcellularLocation>
        <location evidence="1">Nucleus</location>
    </subcellularLocation>
</comment>
<dbReference type="GO" id="GO:0015031">
    <property type="term" value="P:protein transport"/>
    <property type="evidence" value="ECO:0007669"/>
    <property type="project" value="UniProtKB-KW"/>
</dbReference>
<keyword evidence="10" id="KW-1185">Reference proteome</keyword>
<accession>A0ABC8UKH1</accession>
<dbReference type="EMBL" id="CAUOFW020008078">
    <property type="protein sequence ID" value="CAK9181556.1"/>
    <property type="molecule type" value="Genomic_DNA"/>
</dbReference>
<evidence type="ECO:0000256" key="7">
    <source>
        <dbReference type="ARBA" id="ARBA00023242"/>
    </source>
</evidence>
<feature type="domain" description="IPO4/5-like TPR repeats" evidence="8">
    <location>
        <begin position="125"/>
        <end position="252"/>
    </location>
</feature>
<evidence type="ECO:0000256" key="5">
    <source>
        <dbReference type="ARBA" id="ARBA00022737"/>
    </source>
</evidence>
<keyword evidence="7" id="KW-0539">Nucleus</keyword>
<gene>
    <name evidence="9" type="ORF">ILEXP_LOCUS51632</name>
</gene>
<keyword evidence="5" id="KW-0677">Repeat</keyword>
<dbReference type="InterPro" id="IPR016024">
    <property type="entry name" value="ARM-type_fold"/>
</dbReference>
<evidence type="ECO:0000256" key="1">
    <source>
        <dbReference type="ARBA" id="ARBA00004123"/>
    </source>
</evidence>
<reference evidence="9 10" key="1">
    <citation type="submission" date="2024-02" db="EMBL/GenBank/DDBJ databases">
        <authorList>
            <person name="Vignale AGUSTIN F."/>
            <person name="Sosa J E."/>
            <person name="Modenutti C."/>
        </authorList>
    </citation>
    <scope>NUCLEOTIDE SEQUENCE [LARGE SCALE GENOMIC DNA]</scope>
</reference>
<dbReference type="AlphaFoldDB" id="A0ABC8UKH1"/>
<evidence type="ECO:0000256" key="3">
    <source>
        <dbReference type="ARBA" id="ARBA00022448"/>
    </source>
</evidence>
<name>A0ABC8UKH1_9AQUA</name>
<dbReference type="Pfam" id="PF25780">
    <property type="entry name" value="TPR_IPO5"/>
    <property type="match status" value="1"/>
</dbReference>
<dbReference type="Gene3D" id="1.25.10.10">
    <property type="entry name" value="Leucine-rich Repeat Variant"/>
    <property type="match status" value="2"/>
</dbReference>
<dbReference type="GO" id="GO:0005737">
    <property type="term" value="C:cytoplasm"/>
    <property type="evidence" value="ECO:0007669"/>
    <property type="project" value="UniProtKB-SubCell"/>
</dbReference>
<evidence type="ECO:0000313" key="9">
    <source>
        <dbReference type="EMBL" id="CAK9181556.1"/>
    </source>
</evidence>
<dbReference type="SUPFAM" id="SSF48371">
    <property type="entry name" value="ARM repeat"/>
    <property type="match status" value="2"/>
</dbReference>
<evidence type="ECO:0000256" key="2">
    <source>
        <dbReference type="ARBA" id="ARBA00004496"/>
    </source>
</evidence>
<evidence type="ECO:0000256" key="4">
    <source>
        <dbReference type="ARBA" id="ARBA00022490"/>
    </source>
</evidence>
<organism evidence="9 10">
    <name type="scientific">Ilex paraguariensis</name>
    <name type="common">yerba mate</name>
    <dbReference type="NCBI Taxonomy" id="185542"/>
    <lineage>
        <taxon>Eukaryota</taxon>
        <taxon>Viridiplantae</taxon>
        <taxon>Streptophyta</taxon>
        <taxon>Embryophyta</taxon>
        <taxon>Tracheophyta</taxon>
        <taxon>Spermatophyta</taxon>
        <taxon>Magnoliopsida</taxon>
        <taxon>eudicotyledons</taxon>
        <taxon>Gunneridae</taxon>
        <taxon>Pentapetalae</taxon>
        <taxon>asterids</taxon>
        <taxon>campanulids</taxon>
        <taxon>Aquifoliales</taxon>
        <taxon>Aquifoliaceae</taxon>
        <taxon>Ilex</taxon>
    </lineage>
</organism>
<dbReference type="PANTHER" id="PTHR10527">
    <property type="entry name" value="IMPORTIN BETA"/>
    <property type="match status" value="1"/>
</dbReference>
<dbReference type="InterPro" id="IPR057672">
    <property type="entry name" value="TPR_IPO4/5"/>
</dbReference>
<evidence type="ECO:0000259" key="8">
    <source>
        <dbReference type="Pfam" id="PF25780"/>
    </source>
</evidence>
<sequence length="649" mass="74290">MVRLAMYEKNAKAKAICESDETDKLEDLIADFMSDSNDTRSDAMSIFEICANKPDPHLFANKLCRVLSSHLDLNSCKISAKLLSMTLIKKNYVPFLCFPPETQSTLKRDLLKLIDTSVDKPTRPINKELCHTVSALAASLLPKEEWPEFLPFLFQLVKSDKERAFLIGAHLAHYLGKGLKELYSVNLNKELHSGLLQCLKTTTEGEDVRITVLEAAINFILRIEQKDLVNFQDMLTAMMSTLKALYSGNETINLAGMKRTFFRKQIVEMVKTILQMVDDHSLKKETRRLAIEFVLTLVQFVLTLVEVERTTPRQLKLGTEFEINMEEMWDDNEETDKYGSWQGCVDRLSNLSYRNAILTVALKVFPAYLAAPKGQKRTHAALIALSKSIITWNCRECLLKEREWDVGVAALGAAINFSQCSDLLTSMLSMLAKVLDDRDEAMAGEVLELLIELAEPRFLVGQIEEWAKRMWQIANIDDVSVGTRRLAIEFLWKLVEVEEIAPWLQQNVRELFEILMKMLDYIYDDDHNADYVSAWGRSNHWRWRRCLDMLFIAVHRNDMFSIVLEVLPAYLDTPKWQKKYSAFIVLAASIESCREAQVKIENLTQAVPMVLSPFPNAHRRVGCAAIEAIQQLLEHLLHSRLHEEDPPVS</sequence>
<dbReference type="InterPro" id="IPR040122">
    <property type="entry name" value="Importin_beta"/>
</dbReference>
<keyword evidence="6" id="KW-0653">Protein transport</keyword>
<protein>
    <recommendedName>
        <fullName evidence="8">IPO4/5-like TPR repeats domain-containing protein</fullName>
    </recommendedName>
</protein>